<feature type="transmembrane region" description="Helical" evidence="1">
    <location>
        <begin position="51"/>
        <end position="71"/>
    </location>
</feature>
<feature type="transmembrane region" description="Helical" evidence="1">
    <location>
        <begin position="20"/>
        <end position="39"/>
    </location>
</feature>
<gene>
    <name evidence="2" type="ORF">HNQ39_005355</name>
</gene>
<keyword evidence="3" id="KW-1185">Reference proteome</keyword>
<dbReference type="Proteomes" id="UP000520814">
    <property type="component" value="Unassembled WGS sequence"/>
</dbReference>
<dbReference type="EMBL" id="JACHGW010000007">
    <property type="protein sequence ID" value="MBB6053520.1"/>
    <property type="molecule type" value="Genomic_DNA"/>
</dbReference>
<protein>
    <submittedName>
        <fullName evidence="2">Putative membrane protein YeaQ/YmgE (Transglycosylase-associated protein family)</fullName>
    </submittedName>
</protein>
<keyword evidence="1" id="KW-1133">Transmembrane helix</keyword>
<accession>A0A7W9W9R8</accession>
<keyword evidence="1" id="KW-0812">Transmembrane</keyword>
<proteinExistence type="predicted"/>
<sequence>MGTLLKKSLGAHPGNSQGLLGTSVLSVVGAVTGGWSWNLLLGNEGPMGLELGSLLAATLGALLTLSILHVIRH</sequence>
<keyword evidence="1" id="KW-0472">Membrane</keyword>
<name>A0A7W9W9R8_ARMRO</name>
<organism evidence="2 3">
    <name type="scientific">Armatimonas rosea</name>
    <dbReference type="NCBI Taxonomy" id="685828"/>
    <lineage>
        <taxon>Bacteria</taxon>
        <taxon>Bacillati</taxon>
        <taxon>Armatimonadota</taxon>
        <taxon>Armatimonadia</taxon>
        <taxon>Armatimonadales</taxon>
        <taxon>Armatimonadaceae</taxon>
        <taxon>Armatimonas</taxon>
    </lineage>
</organism>
<dbReference type="AlphaFoldDB" id="A0A7W9W9R8"/>
<evidence type="ECO:0000313" key="2">
    <source>
        <dbReference type="EMBL" id="MBB6053520.1"/>
    </source>
</evidence>
<reference evidence="2 3" key="1">
    <citation type="submission" date="2020-08" db="EMBL/GenBank/DDBJ databases">
        <title>Genomic Encyclopedia of Type Strains, Phase IV (KMG-IV): sequencing the most valuable type-strain genomes for metagenomic binning, comparative biology and taxonomic classification.</title>
        <authorList>
            <person name="Goeker M."/>
        </authorList>
    </citation>
    <scope>NUCLEOTIDE SEQUENCE [LARGE SCALE GENOMIC DNA]</scope>
    <source>
        <strain evidence="2 3">DSM 23562</strain>
    </source>
</reference>
<evidence type="ECO:0000313" key="3">
    <source>
        <dbReference type="Proteomes" id="UP000520814"/>
    </source>
</evidence>
<comment type="caution">
    <text evidence="2">The sequence shown here is derived from an EMBL/GenBank/DDBJ whole genome shotgun (WGS) entry which is preliminary data.</text>
</comment>
<evidence type="ECO:0000256" key="1">
    <source>
        <dbReference type="SAM" id="Phobius"/>
    </source>
</evidence>